<comment type="similarity">
    <text evidence="2">Belongs to the ATP-dependent AMP-binding enzyme family.</text>
</comment>
<dbReference type="NCBIfam" id="NF003417">
    <property type="entry name" value="PRK04813.1"/>
    <property type="match status" value="3"/>
</dbReference>
<dbReference type="Gene3D" id="1.10.1200.10">
    <property type="entry name" value="ACP-like"/>
    <property type="match status" value="2"/>
</dbReference>
<dbReference type="InterPro" id="IPR006162">
    <property type="entry name" value="Ppantetheine_attach_site"/>
</dbReference>
<keyword evidence="8" id="KW-1185">Reference proteome</keyword>
<evidence type="ECO:0000256" key="2">
    <source>
        <dbReference type="ARBA" id="ARBA00006432"/>
    </source>
</evidence>
<sequence>MTIADRQSGVDDAGVTALPLTAAQRGLWYAHQLAPDNGVLNIGHVLELHDDLDVDLYRRAWQRTLDEAQALRLRFGVDDDGEPFQVVVDGAEMEIPVVDLRDEADPASAAARWMQDDLRRPRDPREGDLFTVAVLRLADDHVYCYQRIHHIALDGYAATLVMARVTMVYNALLASEDVGDDMALPLSALVEEDQAYEGSSEQQDDRDFWTDLLADRPPPGTLAADSAGLPTHLLRTTQTLDPDAVDRLNATAERIGVSRSSLLLAGVAAYLHRVTSEREVVLSLPVLARTSDTSKLAPGMVSNVVPLRLDVRPETTVAELARQVSQRVRALLPHQRYRPEDLRRDLDMPRGTALGGVAVNILPTEGELSFGGAPGTLHNLSVGPVDDMSIVVSRAPDGHGLTVDVDAHPDLYDEESLERHGARVSCLLSALDDESAQVASLRIRTDADQRADASEAGVATDVIRQTTLQVFEAQARRTPEQRALVSADEVLTFADLDRRANRLARKLVHHGARRGEVVAVALPRRAQIAVSLVGVHKAGAAFLPIDPAHPTERIRSMLEDAQPTCVVTVEELRDQLPEDAPLLVLDDPAEVEDVLLRSSAPLEDEERGGRVQLSDPAYVVFTSGTTGRPKGIVVEHRSLLNLFAHHRAEVFGPAIAAVGGRRLRVAHTTGVSFDAAWDGALWLVDGHELHFVEERVMRDPEALVDYLVDNEIDSIETTPTYLDQLLAGGLLGDAGDSISVVALGGEAVGEQLWERLSDREGLLAYNFFGPAESTVDVVTARIGDQRTPSIGRPVHNTSAYVLDGSLARTPLGITGELYLAGEGLARGYVGRPDLTAERFLADPYGPPGSRMYRTGDLARWRADGTLDFVGRVDRQVKVRGFRIEPAEIQGRLTQHDDVSRAAVVTREDQPGIQQLVAYVVPTPGVADDDLDAGELRTHVAAAVPDYMVPSAFVVVPELPLTVNGKLDEAALPAPDGADSAGGHGRSPRTPEEQLLAGLFAQTLGVAQVSADDDFFSLGGHSLLATRLVSRIRNEAGVELPIRALFEHPTVEELARELGEGGERRLELKAHERPERLPLSYAQRRLWFLSRLEPDSTSYHIPATLRLRGDLDLDALREAVRDVVERHESLRTVFPEDEDGDPFQRILDPGDATIPIRVLDPVDRADAAEALAPAVDRAFDLTADLPLRVTVLPLGEREHLLSLVMHHVVGDGWSLGPLARDLSTAYAARTTGQAPDWSPLAVQYADYALWQRDLLGDDEDPDSPISQQLDYWREQLDGVPPELDLPRDRARPSESTGAGGTVALGVPAQVHEQLAALAGEHDVSVFMVLQAAVATLLSRLGGGTDVPLGAPIAGRTDEALDDLVGFFVNTLVLRTDLSGQPTFDELVDRVRRADLDAYAHQDVPFERVVEELKPERSLSRHPLFQVMLAYQNQADVVPRLGDLEVEVDDLSGPVGAKFDLSFDLAPVEDEDGTRITGTVEYDADIFDAATVEDLARRFERLVAALVADPGAPVADAEITDAEERAALLAALDRTEETTARGTVLDAVTRRVEGASDAVAVSGAGASLTWAELDRRADALASGLAAREAAGRVVGVALERTPDLLVAVLGVLRAGATYLPVDVTLPAGRVADIVADADPLLVLTEGAEMPEGTTTATLAEVEGAGDAGGSTPRAPSPEDAAYVLFTSGSTGRPKGVVVEHGSLANLLASHRRHLVEPLVERLGRPARVAHTTAVSFDASWDPVLWLLAGAELVLADDDTRRDPQALAAWLAEEQVDVLETTPSYVGELLGHGIDDLALVALGGEAVEADLWTRLRESGLAAVNLYGPTETTVDAVTADLSGYDAPVIGRPVDGVRGYVLDDRLSPVPPGVAGELYLAGAGVARGYLGRPDLTAESFLADPHGEPGSRMYRTGDLVRTDAEGVLTFLRRADDQVKVRGYRVEPGEVRAVLESHDDVRQAAVQVREDAAGAARLVAHLVPEHGDPDDLDVDGVRRLVRDRLPDYMVPTGWTTLATLPLTPNGKLDTTALPDPEVGGDGGRAPATPQEESVARLFAEVLGTGDTDGIGAESSFFELGGHSLLATRLVSRVRSELGVELPVRTLFESPTVAGLAQRLPEAASARTVLEPRERPDEVPLSFAQRRLWFLNRLEDSGAAYHIPMALRLRGDLDADALEAALGDVVRRHEVLRTTLPLDDDGEPHQVVHDRGPELERVTIAADELAAALRERAERPFDLTADLPLRTALVTTGDEHVLLLVVHHVASDGWSTGPLGRDLATAYAARVRGEEPELSALSVQYADYALWQRDLLDEQATDDQLAYWTEQLAALPEELDLPTDRPRPSQASAQGGEVPVEVPDDVAHRLAEVAREREASTFMVLQAALAALLSRLGAGEDVSLGSPIAGRTDEALEDLVGFFVNTLVLRTDLSGDPDLGTLLDRVRSTTLDAFAHQDLPFERLVEELRPERSLARHPLFQVMLTTDAAPGAELDLPGLDVEGGSVSSRSAKFDLSWTISEDADGGLGGTLEYAADLFDEVTAREIADRFVCFLGDWLAEPGTPLSVVPLGTPDEPRAELGGPAGERRWGTVLDALTERAAAQPDDTALDAGDTSWTYADLVDRVGRVAAGLAERGAGRGDVVAVALARGPQSLPTLLGVLRSGATYLPLDPEQPAERTARVLERSGAVLVVTGDDAPELPDGLATVRAQDLDGTEPPPAPAGKDAAYVLFTSGSTGEPKGVVVEHAGLARLLEHHEEALVAPATERAGHRLRMTHTTALTFDASWDPVLWMLAGAELVLADDDTRRDPEALAATVREQHVDVVETTPSFATALLGHDVGDLSVLLLGGEAVPPALWQDLRERAGLRSVNLYGPTESTVDSLVAEIDDHASPVVGTPVPGTRALVLDDRLRPVPPGVLGELYLAGEGLARGYLGAPEQTAERFVADPHGPAGARLYRTGDLARMRRDGALVFGGRVDDQVKIRGFRVELGEVEAVLGQAPGVARVAVVAREQAGVAELAAYLVAADEVDLDPADVRRHAAAHLPGYMVPTAMAVLDDLPLTRNGKLDRRALPEPERAGSTGRLPATPREQAVAALFGEVLGASEVGAEDGFFELGGHSLLATRLVALLRERLGIELPVRALFETPTVEGLARRIDDGGAEGAGLEVLLALREGGDGDREPLWCVHPALGLAWGFAALLPYVADRPLLGLQVPGLTDDTSLPAGLDRLVETYLAVVRERQPEGPYHLLGWSLGGVLAHRLAARLEAEGEEVADLTLLDSYPDAEPTALPEQLDADAARELLGGQAGALDALDDTARQRLVEAYAATSRWTAHAEGADPVRARTLLVASTVDAADPPLAERWAPLLEGHPTVREIAVGHDDLMSVGAAARIGPWADALVGGADVPDDEGDVR</sequence>
<evidence type="ECO:0000256" key="3">
    <source>
        <dbReference type="ARBA" id="ARBA00022450"/>
    </source>
</evidence>
<dbReference type="PANTHER" id="PTHR45527">
    <property type="entry name" value="NONRIBOSOMAL PEPTIDE SYNTHETASE"/>
    <property type="match status" value="1"/>
</dbReference>
<dbReference type="FunFam" id="3.30.559.30:FF:000001">
    <property type="entry name" value="Non-ribosomal peptide synthetase"/>
    <property type="match status" value="1"/>
</dbReference>
<dbReference type="PROSITE" id="PS00455">
    <property type="entry name" value="AMP_BINDING"/>
    <property type="match status" value="3"/>
</dbReference>
<accession>A0A917BMS8</accession>
<dbReference type="InterPro" id="IPR036736">
    <property type="entry name" value="ACP-like_sf"/>
</dbReference>
<dbReference type="NCBIfam" id="TIGR01733">
    <property type="entry name" value="AA-adenyl-dom"/>
    <property type="match status" value="3"/>
</dbReference>
<name>A0A917BMS8_9ACTN</name>
<dbReference type="PROSITE" id="PS50075">
    <property type="entry name" value="CARRIER"/>
    <property type="match status" value="3"/>
</dbReference>
<dbReference type="InterPro" id="IPR009081">
    <property type="entry name" value="PP-bd_ACP"/>
</dbReference>
<dbReference type="InterPro" id="IPR025110">
    <property type="entry name" value="AMP-bd_C"/>
</dbReference>
<reference evidence="7" key="1">
    <citation type="journal article" date="2014" name="Int. J. Syst. Evol. Microbiol.">
        <title>Complete genome sequence of Corynebacterium casei LMG S-19264T (=DSM 44701T), isolated from a smear-ripened cheese.</title>
        <authorList>
            <consortium name="US DOE Joint Genome Institute (JGI-PGF)"/>
            <person name="Walter F."/>
            <person name="Albersmeier A."/>
            <person name="Kalinowski J."/>
            <person name="Ruckert C."/>
        </authorList>
    </citation>
    <scope>NUCLEOTIDE SEQUENCE</scope>
    <source>
        <strain evidence="7">CGMCC 1.16067</strain>
    </source>
</reference>
<dbReference type="Gene3D" id="3.40.50.980">
    <property type="match status" value="4"/>
</dbReference>
<feature type="region of interest" description="Disordered" evidence="5">
    <location>
        <begin position="2325"/>
        <end position="2346"/>
    </location>
</feature>
<dbReference type="GO" id="GO:0008610">
    <property type="term" value="P:lipid biosynthetic process"/>
    <property type="evidence" value="ECO:0007669"/>
    <property type="project" value="UniProtKB-ARBA"/>
</dbReference>
<dbReference type="SMART" id="SM00824">
    <property type="entry name" value="PKS_TE"/>
    <property type="match status" value="1"/>
</dbReference>
<dbReference type="FunFam" id="1.10.1200.10:FF:000005">
    <property type="entry name" value="Nonribosomal peptide synthetase 1"/>
    <property type="match status" value="1"/>
</dbReference>
<evidence type="ECO:0000313" key="7">
    <source>
        <dbReference type="EMBL" id="GGF50064.1"/>
    </source>
</evidence>
<dbReference type="GO" id="GO:0047527">
    <property type="term" value="F:2,3-dihydroxybenzoate-serine ligase activity"/>
    <property type="evidence" value="ECO:0007669"/>
    <property type="project" value="TreeGrafter"/>
</dbReference>
<evidence type="ECO:0000313" key="8">
    <source>
        <dbReference type="Proteomes" id="UP000649179"/>
    </source>
</evidence>
<dbReference type="InterPro" id="IPR045851">
    <property type="entry name" value="AMP-bd_C_sf"/>
</dbReference>
<dbReference type="Pfam" id="PF00550">
    <property type="entry name" value="PP-binding"/>
    <property type="match status" value="3"/>
</dbReference>
<dbReference type="Pfam" id="PF13193">
    <property type="entry name" value="AMP-binding_C"/>
    <property type="match status" value="3"/>
</dbReference>
<dbReference type="FunFam" id="3.30.559.10:FF:000012">
    <property type="entry name" value="Non-ribosomal peptide synthetase"/>
    <property type="match status" value="1"/>
</dbReference>
<dbReference type="Pfam" id="PF00668">
    <property type="entry name" value="Condensation"/>
    <property type="match status" value="3"/>
</dbReference>
<dbReference type="InterPro" id="IPR010071">
    <property type="entry name" value="AA_adenyl_dom"/>
</dbReference>
<feature type="domain" description="Carrier" evidence="6">
    <location>
        <begin position="2040"/>
        <end position="2115"/>
    </location>
</feature>
<dbReference type="FunFam" id="1.10.1200.10:FF:000016">
    <property type="entry name" value="Non-ribosomal peptide synthase"/>
    <property type="match status" value="2"/>
</dbReference>
<reference evidence="7" key="2">
    <citation type="submission" date="2020-09" db="EMBL/GenBank/DDBJ databases">
        <authorList>
            <person name="Sun Q."/>
            <person name="Zhou Y."/>
        </authorList>
    </citation>
    <scope>NUCLEOTIDE SEQUENCE</scope>
    <source>
        <strain evidence="7">CGMCC 1.16067</strain>
    </source>
</reference>
<protein>
    <submittedName>
        <fullName evidence="7">Non-ribosomal peptide synthetase</fullName>
    </submittedName>
</protein>
<dbReference type="GO" id="GO:0031177">
    <property type="term" value="F:phosphopantetheine binding"/>
    <property type="evidence" value="ECO:0007669"/>
    <property type="project" value="InterPro"/>
</dbReference>
<evidence type="ECO:0000259" key="6">
    <source>
        <dbReference type="PROSITE" id="PS50075"/>
    </source>
</evidence>
<dbReference type="CDD" id="cd19540">
    <property type="entry name" value="LCL_NRPS-like"/>
    <property type="match status" value="2"/>
</dbReference>
<dbReference type="InterPro" id="IPR020802">
    <property type="entry name" value="TesA-like"/>
</dbReference>
<comment type="cofactor">
    <cofactor evidence="1">
        <name>pantetheine 4'-phosphate</name>
        <dbReference type="ChEBI" id="CHEBI:47942"/>
    </cofactor>
</comment>
<feature type="region of interest" description="Disordered" evidence="5">
    <location>
        <begin position="1280"/>
        <end position="1299"/>
    </location>
</feature>
<organism evidence="7 8">
    <name type="scientific">Marmoricola endophyticus</name>
    <dbReference type="NCBI Taxonomy" id="2040280"/>
    <lineage>
        <taxon>Bacteria</taxon>
        <taxon>Bacillati</taxon>
        <taxon>Actinomycetota</taxon>
        <taxon>Actinomycetes</taxon>
        <taxon>Propionibacteriales</taxon>
        <taxon>Nocardioidaceae</taxon>
        <taxon>Marmoricola</taxon>
    </lineage>
</organism>
<dbReference type="InterPro" id="IPR001031">
    <property type="entry name" value="Thioesterase"/>
</dbReference>
<dbReference type="SUPFAM" id="SSF56801">
    <property type="entry name" value="Acetyl-CoA synthetase-like"/>
    <property type="match status" value="3"/>
</dbReference>
<dbReference type="InterPro" id="IPR020845">
    <property type="entry name" value="AMP-binding_CS"/>
</dbReference>
<dbReference type="InterPro" id="IPR042099">
    <property type="entry name" value="ANL_N_sf"/>
</dbReference>
<dbReference type="FunFam" id="3.40.50.980:FF:000001">
    <property type="entry name" value="Non-ribosomal peptide synthetase"/>
    <property type="match status" value="1"/>
</dbReference>
<dbReference type="GO" id="GO:0005829">
    <property type="term" value="C:cytosol"/>
    <property type="evidence" value="ECO:0007669"/>
    <property type="project" value="TreeGrafter"/>
</dbReference>
<dbReference type="FunFam" id="2.30.38.10:FF:000001">
    <property type="entry name" value="Non-ribosomal peptide synthetase PvdI"/>
    <property type="match status" value="2"/>
</dbReference>
<dbReference type="CDD" id="cd05930">
    <property type="entry name" value="A_NRPS"/>
    <property type="match status" value="3"/>
</dbReference>
<comment type="caution">
    <text evidence="7">The sequence shown here is derived from an EMBL/GenBank/DDBJ whole genome shotgun (WGS) entry which is preliminary data.</text>
</comment>
<keyword evidence="4" id="KW-0597">Phosphoprotein</keyword>
<dbReference type="InterPro" id="IPR020806">
    <property type="entry name" value="PKS_PP-bd"/>
</dbReference>
<dbReference type="SMART" id="SM00823">
    <property type="entry name" value="PKS_PP"/>
    <property type="match status" value="3"/>
</dbReference>
<dbReference type="Gene3D" id="2.30.38.10">
    <property type="entry name" value="Luciferase, Domain 3"/>
    <property type="match status" value="2"/>
</dbReference>
<dbReference type="InterPro" id="IPR000873">
    <property type="entry name" value="AMP-dep_synth/lig_dom"/>
</dbReference>
<dbReference type="Gene3D" id="3.30.559.30">
    <property type="entry name" value="Nonribosomal peptide synthetase, condensation domain"/>
    <property type="match status" value="3"/>
</dbReference>
<dbReference type="GO" id="GO:0043041">
    <property type="term" value="P:amino acid activation for nonribosomal peptide biosynthetic process"/>
    <property type="evidence" value="ECO:0007669"/>
    <property type="project" value="TreeGrafter"/>
</dbReference>
<feature type="domain" description="Carrier" evidence="6">
    <location>
        <begin position="986"/>
        <end position="1061"/>
    </location>
</feature>
<dbReference type="PROSITE" id="PS00012">
    <property type="entry name" value="PHOSPHOPANTETHEINE"/>
    <property type="match status" value="3"/>
</dbReference>
<dbReference type="SUPFAM" id="SSF47336">
    <property type="entry name" value="ACP-like"/>
    <property type="match status" value="3"/>
</dbReference>
<gene>
    <name evidence="7" type="ORF">GCM10011519_25050</name>
</gene>
<evidence type="ECO:0000256" key="5">
    <source>
        <dbReference type="SAM" id="MobiDB-lite"/>
    </source>
</evidence>
<proteinExistence type="inferred from homology"/>
<dbReference type="FunFam" id="3.30.300.30:FF:000010">
    <property type="entry name" value="Enterobactin synthetase component F"/>
    <property type="match status" value="3"/>
</dbReference>
<dbReference type="GO" id="GO:0009239">
    <property type="term" value="P:enterobactin biosynthetic process"/>
    <property type="evidence" value="ECO:0007669"/>
    <property type="project" value="TreeGrafter"/>
</dbReference>
<feature type="domain" description="Carrier" evidence="6">
    <location>
        <begin position="3070"/>
        <end position="3145"/>
    </location>
</feature>
<evidence type="ECO:0000256" key="4">
    <source>
        <dbReference type="ARBA" id="ARBA00022553"/>
    </source>
</evidence>
<dbReference type="Gene3D" id="3.30.559.10">
    <property type="entry name" value="Chloramphenicol acetyltransferase-like domain"/>
    <property type="match status" value="3"/>
</dbReference>
<dbReference type="Gene3D" id="3.30.300.30">
    <property type="match status" value="3"/>
</dbReference>
<dbReference type="InterPro" id="IPR029058">
    <property type="entry name" value="AB_hydrolase_fold"/>
</dbReference>
<dbReference type="PANTHER" id="PTHR45527:SF1">
    <property type="entry name" value="FATTY ACID SYNTHASE"/>
    <property type="match status" value="1"/>
</dbReference>
<keyword evidence="3" id="KW-0596">Phosphopantetheine</keyword>
<dbReference type="EMBL" id="BMKQ01000001">
    <property type="protein sequence ID" value="GGF50064.1"/>
    <property type="molecule type" value="Genomic_DNA"/>
</dbReference>
<dbReference type="Pfam" id="PF00975">
    <property type="entry name" value="Thioesterase"/>
    <property type="match status" value="1"/>
</dbReference>
<dbReference type="Gene3D" id="3.40.50.1820">
    <property type="entry name" value="alpha/beta hydrolase"/>
    <property type="match status" value="1"/>
</dbReference>
<dbReference type="GO" id="GO:0009366">
    <property type="term" value="C:enterobactin synthetase complex"/>
    <property type="evidence" value="ECO:0007669"/>
    <property type="project" value="TreeGrafter"/>
</dbReference>
<dbReference type="SUPFAM" id="SSF53474">
    <property type="entry name" value="alpha/beta-Hydrolases"/>
    <property type="match status" value="1"/>
</dbReference>
<dbReference type="Proteomes" id="UP000649179">
    <property type="component" value="Unassembled WGS sequence"/>
</dbReference>
<evidence type="ECO:0000256" key="1">
    <source>
        <dbReference type="ARBA" id="ARBA00001957"/>
    </source>
</evidence>
<dbReference type="InterPro" id="IPR001242">
    <property type="entry name" value="Condensation_dom"/>
</dbReference>
<dbReference type="GO" id="GO:0072330">
    <property type="term" value="P:monocarboxylic acid biosynthetic process"/>
    <property type="evidence" value="ECO:0007669"/>
    <property type="project" value="UniProtKB-ARBA"/>
</dbReference>
<feature type="region of interest" description="Disordered" evidence="5">
    <location>
        <begin position="969"/>
        <end position="989"/>
    </location>
</feature>
<dbReference type="Gene3D" id="3.40.50.12780">
    <property type="entry name" value="N-terminal domain of ligase-like"/>
    <property type="match status" value="1"/>
</dbReference>
<dbReference type="InterPro" id="IPR023213">
    <property type="entry name" value="CAT-like_dom_sf"/>
</dbReference>
<dbReference type="RefSeq" id="WP_188780072.1">
    <property type="nucleotide sequence ID" value="NZ_BMKQ01000001.1"/>
</dbReference>
<dbReference type="Pfam" id="PF00501">
    <property type="entry name" value="AMP-binding"/>
    <property type="match status" value="3"/>
</dbReference>
<feature type="region of interest" description="Disordered" evidence="5">
    <location>
        <begin position="2017"/>
        <end position="2041"/>
    </location>
</feature>
<dbReference type="SUPFAM" id="SSF52777">
    <property type="entry name" value="CoA-dependent acyltransferases"/>
    <property type="match status" value="6"/>
</dbReference>